<reference evidence="3" key="1">
    <citation type="journal article" date="2012" name="Nat. Genet.">
        <title>Lifestyle transitions in plant pathogenic Colletotrichum fungi deciphered by genome and transcriptome analyses.</title>
        <authorList>
            <person name="O'Connell R.J."/>
            <person name="Thon M.R."/>
            <person name="Hacquard S."/>
            <person name="Amyotte S.G."/>
            <person name="Kleemann J."/>
            <person name="Torres M.F."/>
            <person name="Damm U."/>
            <person name="Buiate E.A."/>
            <person name="Epstein L."/>
            <person name="Alkan N."/>
            <person name="Altmueller J."/>
            <person name="Alvarado-Balderrama L."/>
            <person name="Bauser C.A."/>
            <person name="Becker C."/>
            <person name="Birren B.W."/>
            <person name="Chen Z."/>
            <person name="Choi J."/>
            <person name="Crouch J.A."/>
            <person name="Duvick J.P."/>
            <person name="Farman M.A."/>
            <person name="Gan P."/>
            <person name="Heiman D."/>
            <person name="Henrissat B."/>
            <person name="Howard R.J."/>
            <person name="Kabbage M."/>
            <person name="Koch C."/>
            <person name="Kracher B."/>
            <person name="Kubo Y."/>
            <person name="Law A.D."/>
            <person name="Lebrun M.-H."/>
            <person name="Lee Y.-H."/>
            <person name="Miyara I."/>
            <person name="Moore N."/>
            <person name="Neumann U."/>
            <person name="Nordstroem K."/>
            <person name="Panaccione D.G."/>
            <person name="Panstruga R."/>
            <person name="Place M."/>
            <person name="Proctor R.H."/>
            <person name="Prusky D."/>
            <person name="Rech G."/>
            <person name="Reinhardt R."/>
            <person name="Rollins J.A."/>
            <person name="Rounsley S."/>
            <person name="Schardl C.L."/>
            <person name="Schwartz D.C."/>
            <person name="Shenoy N."/>
            <person name="Shirasu K."/>
            <person name="Sikhakolli U.R."/>
            <person name="Stueber K."/>
            <person name="Sukno S.A."/>
            <person name="Sweigard J.A."/>
            <person name="Takano Y."/>
            <person name="Takahara H."/>
            <person name="Trail F."/>
            <person name="van der Does H.C."/>
            <person name="Voll L.M."/>
            <person name="Will I."/>
            <person name="Young S."/>
            <person name="Zeng Q."/>
            <person name="Zhang J."/>
            <person name="Zhou S."/>
            <person name="Dickman M.B."/>
            <person name="Schulze-Lefert P."/>
            <person name="Ver Loren van Themaat E."/>
            <person name="Ma L.-J."/>
            <person name="Vaillancourt L.J."/>
        </authorList>
    </citation>
    <scope>NUCLEOTIDE SEQUENCE [LARGE SCALE GENOMIC DNA]</scope>
    <source>
        <strain evidence="3">IMI 349063</strain>
    </source>
</reference>
<name>H1W457_COLHI</name>
<dbReference type="AlphaFoldDB" id="H1W457"/>
<evidence type="ECO:0000313" key="2">
    <source>
        <dbReference type="EMBL" id="CCF47270.1"/>
    </source>
</evidence>
<feature type="region of interest" description="Disordered" evidence="1">
    <location>
        <begin position="111"/>
        <end position="142"/>
    </location>
</feature>
<gene>
    <name evidence="2" type="ORF">CH063_15724</name>
</gene>
<sequence length="173" mass="19331">MLLSGIAAAAPTRRDQKNVQSQRSTRVGCNTTDSTLIHRLDSVGNSRRRLMVVWTRTHVEGRLMRTTVTPIRTRVDQRRAESADLHGRWVGKQGGETETCNFKLGEEREQRDGCRMKGSRKMVTSREGHGTRKSGGRIGDGSWENIGQSIVRHLVEQKSQQHSIGGLRSVGLT</sequence>
<dbReference type="Proteomes" id="UP000007174">
    <property type="component" value="Unassembled WGS sequence"/>
</dbReference>
<dbReference type="HOGENOM" id="CLU_1547461_0_0_1"/>
<feature type="region of interest" description="Disordered" evidence="1">
    <location>
        <begin position="1"/>
        <end position="26"/>
    </location>
</feature>
<proteinExistence type="predicted"/>
<accession>H1W457</accession>
<dbReference type="EMBL" id="CACQ02009539">
    <property type="protein sequence ID" value="CCF47270.1"/>
    <property type="molecule type" value="Genomic_DNA"/>
</dbReference>
<evidence type="ECO:0000313" key="3">
    <source>
        <dbReference type="Proteomes" id="UP000007174"/>
    </source>
</evidence>
<organism evidence="2 3">
    <name type="scientific">Colletotrichum higginsianum (strain IMI 349063)</name>
    <name type="common">Crucifer anthracnose fungus</name>
    <dbReference type="NCBI Taxonomy" id="759273"/>
    <lineage>
        <taxon>Eukaryota</taxon>
        <taxon>Fungi</taxon>
        <taxon>Dikarya</taxon>
        <taxon>Ascomycota</taxon>
        <taxon>Pezizomycotina</taxon>
        <taxon>Sordariomycetes</taxon>
        <taxon>Hypocreomycetidae</taxon>
        <taxon>Glomerellales</taxon>
        <taxon>Glomerellaceae</taxon>
        <taxon>Colletotrichum</taxon>
        <taxon>Colletotrichum destructivum species complex</taxon>
    </lineage>
</organism>
<evidence type="ECO:0000256" key="1">
    <source>
        <dbReference type="SAM" id="MobiDB-lite"/>
    </source>
</evidence>
<protein>
    <submittedName>
        <fullName evidence="2">Uncharacterized protein</fullName>
    </submittedName>
</protein>